<dbReference type="PANTHER" id="PTHR46323:SF2">
    <property type="entry name" value="BETA-GALACTOSIDASE"/>
    <property type="match status" value="1"/>
</dbReference>
<feature type="domain" description="Beta galactosidase small chain/" evidence="5">
    <location>
        <begin position="22"/>
        <end position="278"/>
    </location>
</feature>
<evidence type="ECO:0000313" key="6">
    <source>
        <dbReference type="EMBL" id="GAH52408.1"/>
    </source>
</evidence>
<evidence type="ECO:0000256" key="3">
    <source>
        <dbReference type="ARBA" id="ARBA00022801"/>
    </source>
</evidence>
<dbReference type="InterPro" id="IPR014718">
    <property type="entry name" value="GH-type_carb-bd"/>
</dbReference>
<evidence type="ECO:0000256" key="1">
    <source>
        <dbReference type="ARBA" id="ARBA00001412"/>
    </source>
</evidence>
<gene>
    <name evidence="6" type="ORF">S03H2_37948</name>
</gene>
<dbReference type="GO" id="GO:0030246">
    <property type="term" value="F:carbohydrate binding"/>
    <property type="evidence" value="ECO:0007669"/>
    <property type="project" value="InterPro"/>
</dbReference>
<dbReference type="GO" id="GO:0005990">
    <property type="term" value="P:lactose catabolic process"/>
    <property type="evidence" value="ECO:0007669"/>
    <property type="project" value="TreeGrafter"/>
</dbReference>
<sequence>DMPELKIEESFGVLKVIGRDFTLTIGTENQWNVNAEGAIISFVFKGKELIATPLLPNFWRVPIDNEIKLQWDRNFIYPVGGMPRKQGIWKQAGQFRTVESVTAEQLKPQVVRIAVKATLIPGIEAKYRNVYTIFGSGDVVVEGSFDPGDKKLPDLPRFGMQMEIPREFDTMTWYGRGPHENYWDRKTGAAVGVYAGQVKDLIHNYIRPQENANRTDVRWLALTNKNGIGLLTVGMPLLNVSAWPYTMYDLERASHINELPQRDTITVNLDYKQMGVGG</sequence>
<dbReference type="AlphaFoldDB" id="X1I4C1"/>
<evidence type="ECO:0000259" key="5">
    <source>
        <dbReference type="SMART" id="SM01038"/>
    </source>
</evidence>
<comment type="caution">
    <text evidence="6">The sequence shown here is derived from an EMBL/GenBank/DDBJ whole genome shotgun (WGS) entry which is preliminary data.</text>
</comment>
<evidence type="ECO:0000256" key="4">
    <source>
        <dbReference type="ARBA" id="ARBA00023295"/>
    </source>
</evidence>
<keyword evidence="4" id="KW-0326">Glycosidase</keyword>
<dbReference type="Pfam" id="PF02929">
    <property type="entry name" value="Bgal_small_N"/>
    <property type="match status" value="1"/>
</dbReference>
<dbReference type="InterPro" id="IPR050347">
    <property type="entry name" value="Bact_Beta-galactosidase"/>
</dbReference>
<dbReference type="SUPFAM" id="SSF74650">
    <property type="entry name" value="Galactose mutarotase-like"/>
    <property type="match status" value="1"/>
</dbReference>
<protein>
    <recommendedName>
        <fullName evidence="2">beta-galactosidase</fullName>
        <ecNumber evidence="2">3.2.1.23</ecNumber>
    </recommendedName>
</protein>
<dbReference type="EMBL" id="BARU01023377">
    <property type="protein sequence ID" value="GAH52408.1"/>
    <property type="molecule type" value="Genomic_DNA"/>
</dbReference>
<feature type="non-terminal residue" evidence="6">
    <location>
        <position position="1"/>
    </location>
</feature>
<feature type="non-terminal residue" evidence="6">
    <location>
        <position position="278"/>
    </location>
</feature>
<dbReference type="SMART" id="SM01038">
    <property type="entry name" value="Bgal_small_N"/>
    <property type="match status" value="1"/>
</dbReference>
<dbReference type="GO" id="GO:0004565">
    <property type="term" value="F:beta-galactosidase activity"/>
    <property type="evidence" value="ECO:0007669"/>
    <property type="project" value="UniProtKB-EC"/>
</dbReference>
<comment type="catalytic activity">
    <reaction evidence="1">
        <text>Hydrolysis of terminal non-reducing beta-D-galactose residues in beta-D-galactosides.</text>
        <dbReference type="EC" id="3.2.1.23"/>
    </reaction>
</comment>
<dbReference type="PANTHER" id="PTHR46323">
    <property type="entry name" value="BETA-GALACTOSIDASE"/>
    <property type="match status" value="1"/>
</dbReference>
<accession>X1I4C1</accession>
<dbReference type="EC" id="3.2.1.23" evidence="2"/>
<keyword evidence="3" id="KW-0378">Hydrolase</keyword>
<organism evidence="6">
    <name type="scientific">marine sediment metagenome</name>
    <dbReference type="NCBI Taxonomy" id="412755"/>
    <lineage>
        <taxon>unclassified sequences</taxon>
        <taxon>metagenomes</taxon>
        <taxon>ecological metagenomes</taxon>
    </lineage>
</organism>
<dbReference type="InterPro" id="IPR011013">
    <property type="entry name" value="Gal_mutarotase_sf_dom"/>
</dbReference>
<reference evidence="6" key="1">
    <citation type="journal article" date="2014" name="Front. Microbiol.">
        <title>High frequency of phylogenetically diverse reductive dehalogenase-homologous genes in deep subseafloor sedimentary metagenomes.</title>
        <authorList>
            <person name="Kawai M."/>
            <person name="Futagami T."/>
            <person name="Toyoda A."/>
            <person name="Takaki Y."/>
            <person name="Nishi S."/>
            <person name="Hori S."/>
            <person name="Arai W."/>
            <person name="Tsubouchi T."/>
            <person name="Morono Y."/>
            <person name="Uchiyama I."/>
            <person name="Ito T."/>
            <person name="Fujiyama A."/>
            <person name="Inagaki F."/>
            <person name="Takami H."/>
        </authorList>
    </citation>
    <scope>NUCLEOTIDE SEQUENCE</scope>
    <source>
        <strain evidence="6">Expedition CK06-06</strain>
    </source>
</reference>
<proteinExistence type="predicted"/>
<evidence type="ECO:0000256" key="2">
    <source>
        <dbReference type="ARBA" id="ARBA00012756"/>
    </source>
</evidence>
<dbReference type="Gene3D" id="2.70.98.10">
    <property type="match status" value="1"/>
</dbReference>
<dbReference type="InterPro" id="IPR004199">
    <property type="entry name" value="B-gal_small/dom_5"/>
</dbReference>
<name>X1I4C1_9ZZZZ</name>
<dbReference type="GO" id="GO:0009341">
    <property type="term" value="C:beta-galactosidase complex"/>
    <property type="evidence" value="ECO:0007669"/>
    <property type="project" value="InterPro"/>
</dbReference>